<organism evidence="2 3">
    <name type="scientific">Acidocella aquatica</name>
    <dbReference type="NCBI Taxonomy" id="1922313"/>
    <lineage>
        <taxon>Bacteria</taxon>
        <taxon>Pseudomonadati</taxon>
        <taxon>Pseudomonadota</taxon>
        <taxon>Alphaproteobacteria</taxon>
        <taxon>Acetobacterales</taxon>
        <taxon>Acidocellaceae</taxon>
        <taxon>Acidocella</taxon>
    </lineage>
</organism>
<comment type="caution">
    <text evidence="2">The sequence shown here is derived from an EMBL/GenBank/DDBJ whole genome shotgun (WGS) entry which is preliminary data.</text>
</comment>
<evidence type="ECO:0000313" key="2">
    <source>
        <dbReference type="EMBL" id="GLR68209.1"/>
    </source>
</evidence>
<evidence type="ECO:0000256" key="1">
    <source>
        <dbReference type="SAM" id="MobiDB-lite"/>
    </source>
</evidence>
<dbReference type="EMBL" id="BSOS01000080">
    <property type="protein sequence ID" value="GLR68209.1"/>
    <property type="molecule type" value="Genomic_DNA"/>
</dbReference>
<feature type="region of interest" description="Disordered" evidence="1">
    <location>
        <begin position="70"/>
        <end position="92"/>
    </location>
</feature>
<evidence type="ECO:0000313" key="3">
    <source>
        <dbReference type="Proteomes" id="UP001156641"/>
    </source>
</evidence>
<keyword evidence="3" id="KW-1185">Reference proteome</keyword>
<feature type="compositionally biased region" description="Basic and acidic residues" evidence="1">
    <location>
        <begin position="83"/>
        <end position="92"/>
    </location>
</feature>
<dbReference type="Proteomes" id="UP001156641">
    <property type="component" value="Unassembled WGS sequence"/>
</dbReference>
<reference evidence="3" key="1">
    <citation type="journal article" date="2019" name="Int. J. Syst. Evol. Microbiol.">
        <title>The Global Catalogue of Microorganisms (GCM) 10K type strain sequencing project: providing services to taxonomists for standard genome sequencing and annotation.</title>
        <authorList>
            <consortium name="The Broad Institute Genomics Platform"/>
            <consortium name="The Broad Institute Genome Sequencing Center for Infectious Disease"/>
            <person name="Wu L."/>
            <person name="Ma J."/>
        </authorList>
    </citation>
    <scope>NUCLEOTIDE SEQUENCE [LARGE SCALE GENOMIC DNA]</scope>
    <source>
        <strain evidence="3">NBRC 112502</strain>
    </source>
</reference>
<accession>A0ABQ6A7M9</accession>
<sequence>MDSALHALAEIPLPLTNFGKARRSEASMVVRREGKHTFNATQTPHPPQQPVQRRAGKIQRLAVTDLAREPALADAKPGNARENNNDWKVHLR</sequence>
<gene>
    <name evidence="2" type="ORF">GCM10010909_28900</name>
</gene>
<protein>
    <recommendedName>
        <fullName evidence="4">Transposase</fullName>
    </recommendedName>
</protein>
<evidence type="ECO:0008006" key="4">
    <source>
        <dbReference type="Google" id="ProtNLM"/>
    </source>
</evidence>
<name>A0ABQ6A7M9_9PROT</name>
<proteinExistence type="predicted"/>